<keyword evidence="4" id="KW-1185">Reference proteome</keyword>
<organism evidence="3 4">
    <name type="scientific">Rhizophagus irregularis (strain DAOM 197198w)</name>
    <name type="common">Glomus intraradices</name>
    <dbReference type="NCBI Taxonomy" id="1432141"/>
    <lineage>
        <taxon>Eukaryota</taxon>
        <taxon>Fungi</taxon>
        <taxon>Fungi incertae sedis</taxon>
        <taxon>Mucoromycota</taxon>
        <taxon>Glomeromycotina</taxon>
        <taxon>Glomeromycetes</taxon>
        <taxon>Glomerales</taxon>
        <taxon>Glomeraceae</taxon>
        <taxon>Rhizophagus</taxon>
    </lineage>
</organism>
<dbReference type="Gene3D" id="1.10.150.50">
    <property type="entry name" value="Transcription Factor, Ets-1"/>
    <property type="match status" value="1"/>
</dbReference>
<protein>
    <submittedName>
        <fullName evidence="3">Uncharacterized protein</fullName>
    </submittedName>
</protein>
<proteinExistence type="predicted"/>
<dbReference type="OrthoDB" id="2326767at2759"/>
<comment type="caution">
    <text evidence="3">The sequence shown here is derived from an EMBL/GenBank/DDBJ whole genome shotgun (WGS) entry which is preliminary data.</text>
</comment>
<name>A0A015KX12_RHIIW</name>
<feature type="coiled-coil region" evidence="1">
    <location>
        <begin position="139"/>
        <end position="166"/>
    </location>
</feature>
<evidence type="ECO:0000256" key="1">
    <source>
        <dbReference type="SAM" id="Coils"/>
    </source>
</evidence>
<keyword evidence="1" id="KW-0175">Coiled coil</keyword>
<keyword evidence="2" id="KW-0472">Membrane</keyword>
<dbReference type="AlphaFoldDB" id="A0A015KX12"/>
<dbReference type="HOGENOM" id="CLU_389863_0_0_1"/>
<evidence type="ECO:0000256" key="2">
    <source>
        <dbReference type="SAM" id="Phobius"/>
    </source>
</evidence>
<sequence length="708" mass="82174">MVYCPQYENDNVLDGEVQYSPLLWTIISLLLDQSEPVGCICPWVVSKLQLINYVDYLAGVKISIDNQNLMSGILAVSSMSFYLLSFIMLLTQKSFEEIYDFNAYNVVSYLQKEHCISGEDSQIFYRKNIDGHTLLHLKYEELRNSFKLMHEQAKKIEELIEKINEERNWEKICRVKSPIDIKDRLEHCGIHIDSNQAAKLEEANITGEELMFEEPEHFSKLGLGNVLTQIKFIKKRIAGKLMLQRAFCNSLVRENDEITFWKSTNEKESLAKLCARNGIAYIKYNKKIFLSFNKFMKAYLKINHSSFQKQRFKFFIGDRSYEMLKQELNLNEYLPEKMNELNVTGSETLSRLNIKMRIIYLLLTHYMVHLEKSGSSHESVSTTSENMEEKEYITNQAVLLGFIRDKFVQWLSFISDDILETQTLEYWLLSYVSEMETNIWNENISPSAWLSSCFAITPETADTIVNSVSEGFLQNQTPQYWINEWISQQTNPLSCEFNSFIESAPENTLVSYGGLPNLFVVNKIPANGDDEELNLLLSEKSYQSSDNHTYYFHTTDRRSSESIIKDGIDVSKCHGNQDFGRSASFHLNDEFRWAAEWGRKRFLNPNSCVILVYDIPAELLLKHDHLDLSQDLEKWKRVVRNSRDGKFNEADDHFSVYGPQAENVNILIKNKRATPRPSSSKNQLALKGRKLTKHVDKQLIGAIIYRTK</sequence>
<evidence type="ECO:0000313" key="3">
    <source>
        <dbReference type="EMBL" id="EXX64556.1"/>
    </source>
</evidence>
<dbReference type="InterPro" id="IPR013761">
    <property type="entry name" value="SAM/pointed_sf"/>
</dbReference>
<feature type="transmembrane region" description="Helical" evidence="2">
    <location>
        <begin position="69"/>
        <end position="90"/>
    </location>
</feature>
<dbReference type="Proteomes" id="UP000022910">
    <property type="component" value="Unassembled WGS sequence"/>
</dbReference>
<keyword evidence="2" id="KW-0812">Transmembrane</keyword>
<gene>
    <name evidence="3" type="ORF">RirG_141600</name>
</gene>
<keyword evidence="2" id="KW-1133">Transmembrane helix</keyword>
<accession>A0A015KX12</accession>
<reference evidence="3 4" key="1">
    <citation type="submission" date="2014-02" db="EMBL/GenBank/DDBJ databases">
        <title>Single nucleus genome sequencing reveals high similarity among nuclei of an endomycorrhizal fungus.</title>
        <authorList>
            <person name="Lin K."/>
            <person name="Geurts R."/>
            <person name="Zhang Z."/>
            <person name="Limpens E."/>
            <person name="Saunders D.G."/>
            <person name="Mu D."/>
            <person name="Pang E."/>
            <person name="Cao H."/>
            <person name="Cha H."/>
            <person name="Lin T."/>
            <person name="Zhou Q."/>
            <person name="Shang Y."/>
            <person name="Li Y."/>
            <person name="Ivanov S."/>
            <person name="Sharma T."/>
            <person name="Velzen R.V."/>
            <person name="Ruijter N.D."/>
            <person name="Aanen D.K."/>
            <person name="Win J."/>
            <person name="Kamoun S."/>
            <person name="Bisseling T."/>
            <person name="Huang S."/>
        </authorList>
    </citation>
    <scope>NUCLEOTIDE SEQUENCE [LARGE SCALE GENOMIC DNA]</scope>
    <source>
        <strain evidence="4">DAOM197198w</strain>
    </source>
</reference>
<dbReference type="SUPFAM" id="SSF47769">
    <property type="entry name" value="SAM/Pointed domain"/>
    <property type="match status" value="1"/>
</dbReference>
<dbReference type="EMBL" id="JEMT01023052">
    <property type="protein sequence ID" value="EXX64556.1"/>
    <property type="molecule type" value="Genomic_DNA"/>
</dbReference>
<evidence type="ECO:0000313" key="4">
    <source>
        <dbReference type="Proteomes" id="UP000022910"/>
    </source>
</evidence>